<dbReference type="InterPro" id="IPR054321">
    <property type="entry name" value="PspC-rel_TM"/>
</dbReference>
<feature type="transmembrane region" description="Helical" evidence="6">
    <location>
        <begin position="133"/>
        <end position="159"/>
    </location>
</feature>
<evidence type="ECO:0000256" key="6">
    <source>
        <dbReference type="SAM" id="Phobius"/>
    </source>
</evidence>
<dbReference type="InterPro" id="IPR054319">
    <property type="entry name" value="PspC-rel_ToastRack"/>
</dbReference>
<dbReference type="RefSeq" id="WP_188627632.1">
    <property type="nucleotide sequence ID" value="NZ_BMIL01000010.1"/>
</dbReference>
<dbReference type="Pfam" id="PF04024">
    <property type="entry name" value="PspC"/>
    <property type="match status" value="1"/>
</dbReference>
<evidence type="ECO:0000313" key="11">
    <source>
        <dbReference type="Proteomes" id="UP000651668"/>
    </source>
</evidence>
<organism evidence="10 11">
    <name type="scientific">Pedobacter quisquiliarum</name>
    <dbReference type="NCBI Taxonomy" id="1834438"/>
    <lineage>
        <taxon>Bacteria</taxon>
        <taxon>Pseudomonadati</taxon>
        <taxon>Bacteroidota</taxon>
        <taxon>Sphingobacteriia</taxon>
        <taxon>Sphingobacteriales</taxon>
        <taxon>Sphingobacteriaceae</taxon>
        <taxon>Pedobacter</taxon>
    </lineage>
</organism>
<evidence type="ECO:0000256" key="5">
    <source>
        <dbReference type="ARBA" id="ARBA00023136"/>
    </source>
</evidence>
<feature type="transmembrane region" description="Helical" evidence="6">
    <location>
        <begin position="223"/>
        <end position="247"/>
    </location>
</feature>
<evidence type="ECO:0008006" key="12">
    <source>
        <dbReference type="Google" id="ProtNLM"/>
    </source>
</evidence>
<feature type="domain" description="PspC-related transmembrane region" evidence="8">
    <location>
        <begin position="194"/>
        <end position="330"/>
    </location>
</feature>
<protein>
    <recommendedName>
        <fullName evidence="12">Phage shock protein C (PspC) family protein</fullName>
    </recommendedName>
</protein>
<dbReference type="PANTHER" id="PTHR33885:SF3">
    <property type="entry name" value="PHAGE SHOCK PROTEIN C"/>
    <property type="match status" value="1"/>
</dbReference>
<dbReference type="Proteomes" id="UP000651668">
    <property type="component" value="Unassembled WGS sequence"/>
</dbReference>
<sequence>MKKTLNINIGNSIILIEEDAYEMLTGYLNEIKFHFSKNADHFEIVTDIENRIAEMFREMLLQQQKQVISIDDVQLVIAQMGSVKDFENADEAEGGIYEETISGVKKLYRDTDDAYIAGVCSGLGHYANIEAKWFRLMFLVSFFFAGSGIVVYLIMWILIPRAATRSQRMYMKGEAVNLHGFIRNFEEELAGNQLISRSRGFFVELAEAAGRIVRTLGKTFFKVVAWLIIILGSCFFLAMLVGMAVFLGFSDANPNEYFPLNIVNDAYLSSMVFAFFVALAIPIIALVLFAIRVAFNSRAINRTVSFGLLVVWLGGVMLSIFYITKVASEFKEEAEFSQVRELKKYDAYTLTLDRSRFFSRADSVKYQINSDKYRGKVILNDMDDPYNLPRNVRLNIEKSENGLVTLTQNNSSHGKTFEAALSHAQNIHYDFSQQDSLLNFSPFLQLNRNTKWRDQEVTLTLKVPVGVKLILNEEMDLFSYSFDYWSCEDHGAPKAWVMTEEGLKCTKP</sequence>
<comment type="subcellular location">
    <subcellularLocation>
        <location evidence="1">Cell membrane</location>
        <topology evidence="1">Single-pass membrane protein</topology>
    </subcellularLocation>
</comment>
<evidence type="ECO:0000259" key="8">
    <source>
        <dbReference type="Pfam" id="PF22571"/>
    </source>
</evidence>
<keyword evidence="4 6" id="KW-1133">Transmembrane helix</keyword>
<evidence type="ECO:0000259" key="7">
    <source>
        <dbReference type="Pfam" id="PF04024"/>
    </source>
</evidence>
<evidence type="ECO:0000256" key="4">
    <source>
        <dbReference type="ARBA" id="ARBA00022989"/>
    </source>
</evidence>
<proteinExistence type="predicted"/>
<dbReference type="Pfam" id="PF22571">
    <property type="entry name" value="LiaI-LiaF-TM_PspC"/>
    <property type="match status" value="1"/>
</dbReference>
<dbReference type="InterPro" id="IPR007168">
    <property type="entry name" value="Phageshock_PspC_N"/>
</dbReference>
<evidence type="ECO:0000256" key="3">
    <source>
        <dbReference type="ARBA" id="ARBA00022692"/>
    </source>
</evidence>
<dbReference type="PANTHER" id="PTHR33885">
    <property type="entry name" value="PHAGE SHOCK PROTEIN C"/>
    <property type="match status" value="1"/>
</dbReference>
<dbReference type="GO" id="GO:0005886">
    <property type="term" value="C:plasma membrane"/>
    <property type="evidence" value="ECO:0007669"/>
    <property type="project" value="UniProtKB-SubCell"/>
</dbReference>
<dbReference type="EMBL" id="BMIL01000010">
    <property type="protein sequence ID" value="GGC73476.1"/>
    <property type="molecule type" value="Genomic_DNA"/>
</dbReference>
<accession>A0A916UIJ5</accession>
<name>A0A916UIJ5_9SPHI</name>
<keyword evidence="5 6" id="KW-0472">Membrane</keyword>
<evidence type="ECO:0000259" key="9">
    <source>
        <dbReference type="Pfam" id="PF22744"/>
    </source>
</evidence>
<feature type="domain" description="Phage shock protein PspC N-terminal" evidence="7">
    <location>
        <begin position="105"/>
        <end position="161"/>
    </location>
</feature>
<comment type="caution">
    <text evidence="10">The sequence shown here is derived from an EMBL/GenBank/DDBJ whole genome shotgun (WGS) entry which is preliminary data.</text>
</comment>
<evidence type="ECO:0000256" key="2">
    <source>
        <dbReference type="ARBA" id="ARBA00022475"/>
    </source>
</evidence>
<keyword evidence="2" id="KW-1003">Cell membrane</keyword>
<dbReference type="InterPro" id="IPR052027">
    <property type="entry name" value="PspC"/>
</dbReference>
<reference evidence="10" key="1">
    <citation type="journal article" date="2014" name="Int. J. Syst. Evol. Microbiol.">
        <title>Complete genome sequence of Corynebacterium casei LMG S-19264T (=DSM 44701T), isolated from a smear-ripened cheese.</title>
        <authorList>
            <consortium name="US DOE Joint Genome Institute (JGI-PGF)"/>
            <person name="Walter F."/>
            <person name="Albersmeier A."/>
            <person name="Kalinowski J."/>
            <person name="Ruckert C."/>
        </authorList>
    </citation>
    <scope>NUCLEOTIDE SEQUENCE</scope>
    <source>
        <strain evidence="10">CGMCC 1.15343</strain>
    </source>
</reference>
<gene>
    <name evidence="10" type="ORF">GCM10011387_28830</name>
</gene>
<dbReference type="Pfam" id="PF22744">
    <property type="entry name" value="Toast-rack_PspC-Cterm"/>
    <property type="match status" value="1"/>
</dbReference>
<evidence type="ECO:0000256" key="1">
    <source>
        <dbReference type="ARBA" id="ARBA00004162"/>
    </source>
</evidence>
<evidence type="ECO:0000313" key="10">
    <source>
        <dbReference type="EMBL" id="GGC73476.1"/>
    </source>
</evidence>
<feature type="transmembrane region" description="Helical" evidence="6">
    <location>
        <begin position="303"/>
        <end position="323"/>
    </location>
</feature>
<keyword evidence="3 6" id="KW-0812">Transmembrane</keyword>
<feature type="domain" description="PspC-related ToastRack" evidence="9">
    <location>
        <begin position="381"/>
        <end position="507"/>
    </location>
</feature>
<reference evidence="10" key="2">
    <citation type="submission" date="2020-09" db="EMBL/GenBank/DDBJ databases">
        <authorList>
            <person name="Sun Q."/>
            <person name="Zhou Y."/>
        </authorList>
    </citation>
    <scope>NUCLEOTIDE SEQUENCE</scope>
    <source>
        <strain evidence="10">CGMCC 1.15343</strain>
    </source>
</reference>
<dbReference type="AlphaFoldDB" id="A0A916UIJ5"/>
<keyword evidence="11" id="KW-1185">Reference proteome</keyword>
<feature type="transmembrane region" description="Helical" evidence="6">
    <location>
        <begin position="267"/>
        <end position="291"/>
    </location>
</feature>